<gene>
    <name evidence="15" type="ORF">PSTEL_11455</name>
</gene>
<dbReference type="HOGENOM" id="CLU_148675_0_0_9"/>
<evidence type="ECO:0000256" key="9">
    <source>
        <dbReference type="ARBA" id="ARBA00023002"/>
    </source>
</evidence>
<evidence type="ECO:0000313" key="16">
    <source>
        <dbReference type="Proteomes" id="UP000029507"/>
    </source>
</evidence>
<dbReference type="InterPro" id="IPR014278">
    <property type="entry name" value="Nase_Fe-Fe_dsu"/>
</dbReference>
<dbReference type="GO" id="GO:0016163">
    <property type="term" value="F:nitrogenase activity"/>
    <property type="evidence" value="ECO:0007669"/>
    <property type="project" value="UniProtKB-EC"/>
</dbReference>
<dbReference type="Proteomes" id="UP000029507">
    <property type="component" value="Chromosome"/>
</dbReference>
<keyword evidence="7" id="KW-0547">Nucleotide-binding</keyword>
<name>A0A089LWH4_9BACL</name>
<evidence type="ECO:0000256" key="1">
    <source>
        <dbReference type="ARBA" id="ARBA00001915"/>
    </source>
</evidence>
<dbReference type="AlphaFoldDB" id="A0A089LWH4"/>
<dbReference type="GO" id="GO:0005524">
    <property type="term" value="F:ATP binding"/>
    <property type="evidence" value="ECO:0007669"/>
    <property type="project" value="UniProtKB-KW"/>
</dbReference>
<dbReference type="OrthoDB" id="198407at2"/>
<proteinExistence type="predicted"/>
<evidence type="ECO:0000256" key="5">
    <source>
        <dbReference type="ARBA" id="ARBA00015525"/>
    </source>
</evidence>
<dbReference type="NCBIfam" id="TIGR02929">
    <property type="entry name" value="anfG_nitrog"/>
    <property type="match status" value="1"/>
</dbReference>
<keyword evidence="12" id="KW-0535">Nitrogen fixation</keyword>
<protein>
    <recommendedName>
        <fullName evidence="5">Nitrogenase iron-iron protein delta chain</fullName>
        <ecNumber evidence="4">1.18.6.1</ecNumber>
    </recommendedName>
    <alternativeName>
        <fullName evidence="13">Nitrogenase component I</fullName>
    </alternativeName>
</protein>
<comment type="function">
    <text evidence="2">The key enzymatic reactions in nitrogen fixation are catalyzed by the nitrogenase complex, which has 2 components: the iron protein (component 2) and a component 1 which is either a molybdenum-iron protein, a vanadium-iron, or an iron-iron protein.</text>
</comment>
<keyword evidence="10" id="KW-0408">Iron</keyword>
<dbReference type="GO" id="GO:0051536">
    <property type="term" value="F:iron-sulfur cluster binding"/>
    <property type="evidence" value="ECO:0007669"/>
    <property type="project" value="UniProtKB-KW"/>
</dbReference>
<evidence type="ECO:0000256" key="2">
    <source>
        <dbReference type="ARBA" id="ARBA00004064"/>
    </source>
</evidence>
<evidence type="ECO:0000256" key="4">
    <source>
        <dbReference type="ARBA" id="ARBA00012773"/>
    </source>
</evidence>
<keyword evidence="11" id="KW-0411">Iron-sulfur</keyword>
<sequence>MEDYILKKCLWQFHSRAWDRERQNENILGMTSKILCGETVVRETAEDRCYYADAICLAEAYQQRFEWLNDMNVAEIKELIAALKERIDYVCITGSLNEELTVKQY</sequence>
<keyword evidence="8" id="KW-0067">ATP-binding</keyword>
<evidence type="ECO:0000256" key="10">
    <source>
        <dbReference type="ARBA" id="ARBA00023004"/>
    </source>
</evidence>
<dbReference type="EC" id="1.18.6.1" evidence="4"/>
<keyword evidence="16" id="KW-1185">Reference proteome</keyword>
<reference evidence="15 16" key="1">
    <citation type="submission" date="2014-08" db="EMBL/GenBank/DDBJ databases">
        <title>Comparative genomics of the Paenibacillus odorifer group.</title>
        <authorList>
            <person name="den Bakker H.C."/>
            <person name="Tsai Y.-C."/>
            <person name="Martin N."/>
            <person name="Korlach J."/>
            <person name="Wiedmann M."/>
        </authorList>
    </citation>
    <scope>NUCLEOTIDE SEQUENCE [LARGE SCALE GENOMIC DNA]</scope>
    <source>
        <strain evidence="15 16">DSM 14472</strain>
    </source>
</reference>
<evidence type="ECO:0000256" key="3">
    <source>
        <dbReference type="ARBA" id="ARBA00011515"/>
    </source>
</evidence>
<keyword evidence="6" id="KW-0479">Metal-binding</keyword>
<organism evidence="15 16">
    <name type="scientific">Paenibacillus stellifer</name>
    <dbReference type="NCBI Taxonomy" id="169760"/>
    <lineage>
        <taxon>Bacteria</taxon>
        <taxon>Bacillati</taxon>
        <taxon>Bacillota</taxon>
        <taxon>Bacilli</taxon>
        <taxon>Bacillales</taxon>
        <taxon>Paenibacillaceae</taxon>
        <taxon>Paenibacillus</taxon>
    </lineage>
</organism>
<dbReference type="KEGG" id="pste:PSTEL_11455"/>
<evidence type="ECO:0000256" key="8">
    <source>
        <dbReference type="ARBA" id="ARBA00022840"/>
    </source>
</evidence>
<evidence type="ECO:0000256" key="7">
    <source>
        <dbReference type="ARBA" id="ARBA00022741"/>
    </source>
</evidence>
<dbReference type="Pfam" id="PF03139">
    <property type="entry name" value="AnfG_VnfG"/>
    <property type="match status" value="1"/>
</dbReference>
<accession>A0A089LWH4</accession>
<comment type="subunit">
    <text evidence="3">Hexamer of two alpha, two beta, and two delta chains.</text>
</comment>
<comment type="catalytic activity">
    <reaction evidence="14">
        <text>N2 + 8 reduced [2Fe-2S]-[ferredoxin] + 16 ATP + 16 H2O = H2 + 8 oxidized [2Fe-2S]-[ferredoxin] + 2 NH4(+) + 16 ADP + 16 phosphate + 6 H(+)</text>
        <dbReference type="Rhea" id="RHEA:21448"/>
        <dbReference type="Rhea" id="RHEA-COMP:10000"/>
        <dbReference type="Rhea" id="RHEA-COMP:10001"/>
        <dbReference type="ChEBI" id="CHEBI:15377"/>
        <dbReference type="ChEBI" id="CHEBI:15378"/>
        <dbReference type="ChEBI" id="CHEBI:17997"/>
        <dbReference type="ChEBI" id="CHEBI:18276"/>
        <dbReference type="ChEBI" id="CHEBI:28938"/>
        <dbReference type="ChEBI" id="CHEBI:30616"/>
        <dbReference type="ChEBI" id="CHEBI:33737"/>
        <dbReference type="ChEBI" id="CHEBI:33738"/>
        <dbReference type="ChEBI" id="CHEBI:43474"/>
        <dbReference type="ChEBI" id="CHEBI:456216"/>
        <dbReference type="EC" id="1.18.6.1"/>
    </reaction>
</comment>
<dbReference type="InterPro" id="IPR004349">
    <property type="entry name" value="V/Nase_d_su"/>
</dbReference>
<dbReference type="STRING" id="169760.PSTEL_11455"/>
<keyword evidence="9" id="KW-0560">Oxidoreductase</keyword>
<dbReference type="EMBL" id="CP009286">
    <property type="protein sequence ID" value="AIQ63608.1"/>
    <property type="molecule type" value="Genomic_DNA"/>
</dbReference>
<evidence type="ECO:0000256" key="13">
    <source>
        <dbReference type="ARBA" id="ARBA00030899"/>
    </source>
</evidence>
<dbReference type="GO" id="GO:0005506">
    <property type="term" value="F:iron ion binding"/>
    <property type="evidence" value="ECO:0007669"/>
    <property type="project" value="InterPro"/>
</dbReference>
<evidence type="ECO:0000256" key="14">
    <source>
        <dbReference type="ARBA" id="ARBA00047967"/>
    </source>
</evidence>
<evidence type="ECO:0000256" key="12">
    <source>
        <dbReference type="ARBA" id="ARBA00023231"/>
    </source>
</evidence>
<comment type="cofactor">
    <cofactor evidence="1">
        <name>iron-sulfur cluster</name>
        <dbReference type="ChEBI" id="CHEBI:30408"/>
    </cofactor>
</comment>
<evidence type="ECO:0000256" key="11">
    <source>
        <dbReference type="ARBA" id="ARBA00023014"/>
    </source>
</evidence>
<evidence type="ECO:0000256" key="6">
    <source>
        <dbReference type="ARBA" id="ARBA00022723"/>
    </source>
</evidence>
<evidence type="ECO:0000313" key="15">
    <source>
        <dbReference type="EMBL" id="AIQ63608.1"/>
    </source>
</evidence>